<proteinExistence type="predicted"/>
<sequence length="193" mass="20093">MVQGGIVRSVSQPSGPVRLVPLAGILAPLLLWSVLSTAETASSAVTAVPLVEGVAGRAEVVTVSAVRNEATKSDSAVVFEISGLRADAGHLCVAVFGGAAGFPNTDRAEQTQRLEVRGDRMTVELRLRAGEPQAVAVFQDIDGNGRLSKNLLGIPVEPYGFSRNARGALGPPKFDSASIVVPAEPDELSIRLK</sequence>
<comment type="caution">
    <text evidence="1">The sequence shown here is derived from an EMBL/GenBank/DDBJ whole genome shotgun (WGS) entry which is preliminary data.</text>
</comment>
<evidence type="ECO:0000313" key="2">
    <source>
        <dbReference type="Proteomes" id="UP000321083"/>
    </source>
</evidence>
<name>A0A5C6M370_9PLAN</name>
<reference evidence="1 2" key="2">
    <citation type="submission" date="2019-08" db="EMBL/GenBank/DDBJ databases">
        <authorList>
            <person name="Henke P."/>
        </authorList>
    </citation>
    <scope>NUCLEOTIDE SEQUENCE [LARGE SCALE GENOMIC DNA]</scope>
    <source>
        <strain evidence="1">Phe10_nw2017</strain>
    </source>
</reference>
<evidence type="ECO:0008006" key="3">
    <source>
        <dbReference type="Google" id="ProtNLM"/>
    </source>
</evidence>
<dbReference type="Proteomes" id="UP000321083">
    <property type="component" value="Unassembled WGS sequence"/>
</dbReference>
<dbReference type="AlphaFoldDB" id="A0A5C6M370"/>
<evidence type="ECO:0000313" key="1">
    <source>
        <dbReference type="EMBL" id="TWW09058.1"/>
    </source>
</evidence>
<dbReference type="EMBL" id="SRHE01000404">
    <property type="protein sequence ID" value="TWW09058.1"/>
    <property type="molecule type" value="Genomic_DNA"/>
</dbReference>
<keyword evidence="2" id="KW-1185">Reference proteome</keyword>
<protein>
    <recommendedName>
        <fullName evidence="3">DUF2141 domain-containing protein</fullName>
    </recommendedName>
</protein>
<gene>
    <name evidence="1" type="ORF">E3A20_18140</name>
</gene>
<organism evidence="1 2">
    <name type="scientific">Planctomyces bekefii</name>
    <dbReference type="NCBI Taxonomy" id="1653850"/>
    <lineage>
        <taxon>Bacteria</taxon>
        <taxon>Pseudomonadati</taxon>
        <taxon>Planctomycetota</taxon>
        <taxon>Planctomycetia</taxon>
        <taxon>Planctomycetales</taxon>
        <taxon>Planctomycetaceae</taxon>
        <taxon>Planctomyces</taxon>
    </lineage>
</organism>
<reference evidence="1 2" key="1">
    <citation type="submission" date="2019-08" db="EMBL/GenBank/DDBJ databases">
        <title>100 year-old enigma solved: identification of Planctomyces bekefii, the type genus and species of the phylum Planctomycetes.</title>
        <authorList>
            <person name="Svetlana D.N."/>
            <person name="Overmann J."/>
        </authorList>
    </citation>
    <scope>NUCLEOTIDE SEQUENCE [LARGE SCALE GENOMIC DNA]</scope>
    <source>
        <strain evidence="1">Phe10_nw2017</strain>
    </source>
</reference>
<accession>A0A5C6M370</accession>
<dbReference type="Pfam" id="PF09912">
    <property type="entry name" value="DUF2141"/>
    <property type="match status" value="1"/>
</dbReference>
<dbReference type="InterPro" id="IPR018673">
    <property type="entry name" value="DUF2141"/>
</dbReference>